<reference evidence="8 9" key="1">
    <citation type="submission" date="2023-11" db="EMBL/GenBank/DDBJ databases">
        <title>A Novel Polar Bacteriovorax (B. antarcticus) Isolated from the Biocrust in Antarctica.</title>
        <authorList>
            <person name="Mun W."/>
            <person name="Choi S.Y."/>
            <person name="Mitchell R.J."/>
        </authorList>
    </citation>
    <scope>NUCLEOTIDE SEQUENCE [LARGE SCALE GENOMIC DNA]</scope>
    <source>
        <strain evidence="8 9">PP10</strain>
    </source>
</reference>
<evidence type="ECO:0000313" key="8">
    <source>
        <dbReference type="EMBL" id="MEA9355290.1"/>
    </source>
</evidence>
<dbReference type="PANTHER" id="PTHR10640:SF7">
    <property type="entry name" value="METHYLTHIORIBULOSE-1-PHOSPHATE DEHYDRATASE"/>
    <property type="match status" value="1"/>
</dbReference>
<gene>
    <name evidence="6 8" type="primary">mtnB</name>
    <name evidence="8" type="ORF">SHI21_03720</name>
</gene>
<dbReference type="SUPFAM" id="SSF53639">
    <property type="entry name" value="AraD/HMP-PK domain-like"/>
    <property type="match status" value="1"/>
</dbReference>
<keyword evidence="1 6" id="KW-0028">Amino-acid biosynthesis</keyword>
<evidence type="ECO:0000256" key="5">
    <source>
        <dbReference type="ARBA" id="ARBA00023239"/>
    </source>
</evidence>
<comment type="function">
    <text evidence="6">Catalyzes the dehydration of methylthioribulose-1-phosphate (MTRu-1-P) into 2,3-diketo-5-methylthiopentyl-1-phosphate (DK-MTP-1-P).</text>
</comment>
<comment type="similarity">
    <text evidence="6">Belongs to the aldolase class II family. MtnB subfamily.</text>
</comment>
<keyword evidence="5 6" id="KW-0456">Lyase</keyword>
<feature type="domain" description="Class II aldolase/adducin N-terminal" evidence="7">
    <location>
        <begin position="14"/>
        <end position="209"/>
    </location>
</feature>
<comment type="catalytic activity">
    <reaction evidence="6">
        <text>5-(methylsulfanyl)-D-ribulose 1-phosphate = 5-methylsulfanyl-2,3-dioxopentyl phosphate + H2O</text>
        <dbReference type="Rhea" id="RHEA:15549"/>
        <dbReference type="ChEBI" id="CHEBI:15377"/>
        <dbReference type="ChEBI" id="CHEBI:58548"/>
        <dbReference type="ChEBI" id="CHEBI:58828"/>
        <dbReference type="EC" id="4.2.1.109"/>
    </reaction>
</comment>
<dbReference type="InterPro" id="IPR017714">
    <property type="entry name" value="MethylthioRu-1-P_deHdtase_MtnB"/>
</dbReference>
<evidence type="ECO:0000259" key="7">
    <source>
        <dbReference type="SMART" id="SM01007"/>
    </source>
</evidence>
<keyword evidence="2 6" id="KW-0479">Metal-binding</keyword>
<comment type="cofactor">
    <cofactor evidence="6">
        <name>Zn(2+)</name>
        <dbReference type="ChEBI" id="CHEBI:29105"/>
    </cofactor>
    <text evidence="6">Binds 1 zinc ion per subunit.</text>
</comment>
<dbReference type="Pfam" id="PF00596">
    <property type="entry name" value="Aldolase_II"/>
    <property type="match status" value="1"/>
</dbReference>
<dbReference type="EC" id="4.2.1.109" evidence="6"/>
<name>A0ABU5VUH2_9BACT</name>
<dbReference type="EMBL" id="JAYGJQ010000001">
    <property type="protein sequence ID" value="MEA9355290.1"/>
    <property type="molecule type" value="Genomic_DNA"/>
</dbReference>
<dbReference type="GO" id="GO:0046570">
    <property type="term" value="F:methylthioribulose 1-phosphate dehydratase activity"/>
    <property type="evidence" value="ECO:0007669"/>
    <property type="project" value="UniProtKB-EC"/>
</dbReference>
<dbReference type="NCBIfam" id="TIGR03328">
    <property type="entry name" value="salvage_mtnB"/>
    <property type="match status" value="1"/>
</dbReference>
<dbReference type="HAMAP" id="MF_01677">
    <property type="entry name" value="Salvage_MtnB"/>
    <property type="match status" value="1"/>
</dbReference>
<feature type="binding site" evidence="6">
    <location>
        <position position="106"/>
    </location>
    <ligand>
        <name>Zn(2+)</name>
        <dbReference type="ChEBI" id="CHEBI:29105"/>
    </ligand>
</feature>
<evidence type="ECO:0000256" key="6">
    <source>
        <dbReference type="HAMAP-Rule" id="MF_01677"/>
    </source>
</evidence>
<keyword evidence="3 6" id="KW-0862">Zinc</keyword>
<feature type="binding site" evidence="6">
    <location>
        <position position="108"/>
    </location>
    <ligand>
        <name>Zn(2+)</name>
        <dbReference type="ChEBI" id="CHEBI:29105"/>
    </ligand>
</feature>
<evidence type="ECO:0000256" key="4">
    <source>
        <dbReference type="ARBA" id="ARBA00023167"/>
    </source>
</evidence>
<evidence type="ECO:0000313" key="9">
    <source>
        <dbReference type="Proteomes" id="UP001302274"/>
    </source>
</evidence>
<dbReference type="RefSeq" id="WP_323574777.1">
    <property type="nucleotide sequence ID" value="NZ_JAYGJQ010000001.1"/>
</dbReference>
<proteinExistence type="inferred from homology"/>
<dbReference type="InterPro" id="IPR001303">
    <property type="entry name" value="Aldolase_II/adducin_N"/>
</dbReference>
<dbReference type="PANTHER" id="PTHR10640">
    <property type="entry name" value="METHYLTHIORIBULOSE-1-PHOSPHATE DEHYDRATASE"/>
    <property type="match status" value="1"/>
</dbReference>
<keyword evidence="9" id="KW-1185">Reference proteome</keyword>
<sequence length="215" mass="24576">MSFIIKPQDLEEMKKLAALVRVMNTQGHNPATSGNYSLRSKTNPEIALVSESGIDKSKFTEENFLPLYHGTRQMLESYTNTGRKSSDETDIHLTIYQITKANCVLHSHMLDALLFADLFQGKDFATIKHLELLKGFKGVKTHELEINIPIFDNTQDIRNLAEEIKPAILSQPNSYGLLLRGHGIYVWGETVEEAKRHLEVFEYIFKYYLNSARRA</sequence>
<dbReference type="InterPro" id="IPR036409">
    <property type="entry name" value="Aldolase_II/adducin_N_sf"/>
</dbReference>
<comment type="pathway">
    <text evidence="6">Amino-acid biosynthesis; L-methionine biosynthesis via salvage pathway; L-methionine from S-methyl-5-thio-alpha-D-ribose 1-phosphate: step 2/6.</text>
</comment>
<evidence type="ECO:0000256" key="3">
    <source>
        <dbReference type="ARBA" id="ARBA00022833"/>
    </source>
</evidence>
<dbReference type="SMART" id="SM01007">
    <property type="entry name" value="Aldolase_II"/>
    <property type="match status" value="1"/>
</dbReference>
<protein>
    <recommendedName>
        <fullName evidence="6">Methylthioribulose-1-phosphate dehydratase</fullName>
        <shortName evidence="6">MTRu-1-P dehydratase</shortName>
        <ecNumber evidence="6">4.2.1.109</ecNumber>
    </recommendedName>
</protein>
<organism evidence="8 9">
    <name type="scientific">Bacteriovorax antarcticus</name>
    <dbReference type="NCBI Taxonomy" id="3088717"/>
    <lineage>
        <taxon>Bacteria</taxon>
        <taxon>Pseudomonadati</taxon>
        <taxon>Bdellovibrionota</taxon>
        <taxon>Bacteriovoracia</taxon>
        <taxon>Bacteriovoracales</taxon>
        <taxon>Bacteriovoracaceae</taxon>
        <taxon>Bacteriovorax</taxon>
    </lineage>
</organism>
<evidence type="ECO:0000256" key="1">
    <source>
        <dbReference type="ARBA" id="ARBA00022605"/>
    </source>
</evidence>
<evidence type="ECO:0000256" key="2">
    <source>
        <dbReference type="ARBA" id="ARBA00022723"/>
    </source>
</evidence>
<dbReference type="Proteomes" id="UP001302274">
    <property type="component" value="Unassembled WGS sequence"/>
</dbReference>
<accession>A0ABU5VUH2</accession>
<dbReference type="Gene3D" id="3.40.225.10">
    <property type="entry name" value="Class II aldolase/adducin N-terminal domain"/>
    <property type="match status" value="1"/>
</dbReference>
<keyword evidence="4 6" id="KW-0486">Methionine biosynthesis</keyword>
<comment type="caution">
    <text evidence="8">The sequence shown here is derived from an EMBL/GenBank/DDBJ whole genome shotgun (WGS) entry which is preliminary data.</text>
</comment>